<comment type="caution">
    <text evidence="3">The sequence shown here is derived from an EMBL/GenBank/DDBJ whole genome shotgun (WGS) entry which is preliminary data.</text>
</comment>
<protein>
    <recommendedName>
        <fullName evidence="5">CCHC-type domain-containing protein</fullName>
    </recommendedName>
</protein>
<organism evidence="3 4">
    <name type="scientific">Hibiscus sabdariffa</name>
    <name type="common">roselle</name>
    <dbReference type="NCBI Taxonomy" id="183260"/>
    <lineage>
        <taxon>Eukaryota</taxon>
        <taxon>Viridiplantae</taxon>
        <taxon>Streptophyta</taxon>
        <taxon>Embryophyta</taxon>
        <taxon>Tracheophyta</taxon>
        <taxon>Spermatophyta</taxon>
        <taxon>Magnoliopsida</taxon>
        <taxon>eudicotyledons</taxon>
        <taxon>Gunneridae</taxon>
        <taxon>Pentapetalae</taxon>
        <taxon>rosids</taxon>
        <taxon>malvids</taxon>
        <taxon>Malvales</taxon>
        <taxon>Malvaceae</taxon>
        <taxon>Malvoideae</taxon>
        <taxon>Hibiscus</taxon>
    </lineage>
</organism>
<gene>
    <name evidence="3" type="ORF">V6N11_034002</name>
</gene>
<evidence type="ECO:0000256" key="1">
    <source>
        <dbReference type="SAM" id="Coils"/>
    </source>
</evidence>
<dbReference type="EMBL" id="JBBPBN010000018">
    <property type="protein sequence ID" value="KAK9018959.1"/>
    <property type="molecule type" value="Genomic_DNA"/>
</dbReference>
<keyword evidence="4" id="KW-1185">Reference proteome</keyword>
<evidence type="ECO:0000256" key="2">
    <source>
        <dbReference type="SAM" id="MobiDB-lite"/>
    </source>
</evidence>
<evidence type="ECO:0000313" key="4">
    <source>
        <dbReference type="Proteomes" id="UP001396334"/>
    </source>
</evidence>
<evidence type="ECO:0008006" key="5">
    <source>
        <dbReference type="Google" id="ProtNLM"/>
    </source>
</evidence>
<evidence type="ECO:0000313" key="3">
    <source>
        <dbReference type="EMBL" id="KAK9018959.1"/>
    </source>
</evidence>
<proteinExistence type="predicted"/>
<name>A0ABR2S1C3_9ROSI</name>
<feature type="coiled-coil region" evidence="1">
    <location>
        <begin position="105"/>
        <end position="159"/>
    </location>
</feature>
<feature type="region of interest" description="Disordered" evidence="2">
    <location>
        <begin position="179"/>
        <end position="221"/>
    </location>
</feature>
<sequence>MAMLAKRFTGFIKSQRGRRFQRKGDFKNKSKEEEKYQLICYECKRPVHIRSECPQLKKKSFGKKRKLKAQIATWIDEESFDEEEQEVTNLCIMALEEDPKVTSNLSHSDLTYDELLEEYEELQEVDSLYEAHCDLELKMKSMQANQKDLEKKNRDLHSLLSKVQDDHLKEVGDLKDSLSKVGKNNFEKPSSSKPNYVKRNFNDYKQRGFQRSSKGKRIRSV</sequence>
<reference evidence="3 4" key="1">
    <citation type="journal article" date="2024" name="G3 (Bethesda)">
        <title>Genome assembly of Hibiscus sabdariffa L. provides insights into metabolisms of medicinal natural products.</title>
        <authorList>
            <person name="Kim T."/>
        </authorList>
    </citation>
    <scope>NUCLEOTIDE SEQUENCE [LARGE SCALE GENOMIC DNA]</scope>
    <source>
        <strain evidence="3">TK-2024</strain>
        <tissue evidence="3">Old leaves</tissue>
    </source>
</reference>
<dbReference type="Proteomes" id="UP001396334">
    <property type="component" value="Unassembled WGS sequence"/>
</dbReference>
<keyword evidence="1" id="KW-0175">Coiled coil</keyword>
<accession>A0ABR2S1C3</accession>